<dbReference type="Proteomes" id="UP000466794">
    <property type="component" value="Unassembled WGS sequence"/>
</dbReference>
<comment type="caution">
    <text evidence="1">The sequence shown here is derived from an EMBL/GenBank/DDBJ whole genome shotgun (WGS) entry which is preliminary data.</text>
</comment>
<evidence type="ECO:0000313" key="2">
    <source>
        <dbReference type="Proteomes" id="UP000466794"/>
    </source>
</evidence>
<sequence length="413" mass="46625">MTVDITALQILDSLRRQSEMRFGTPIKSTPEIVQEIDSILRGMTNSNAELLEFLDRKSASLRDEERAWRLTQAHIEDELRLAGGMLNGIEKPLVGCLQTGQLNMVSMRTPSGGHLILVERDLDLFCWKLAKAVAYATYFEGQDVFPSFPINAKDEAGGGILGGFSALISGDNYNRRLDRIIEDPQFSRHFCDLIVTYAVTGDTRRVSGRPLDWRDSQDPVILFRSMEYFLVGHEYGHLCCRHFDEANRRKGVLPCGEDEVYECGWKQEIQADFFGADIALSLGGTHASPVREGVTGTFEREVPFHRRLTGVATFLMGIQTMDLAISVLETGSEEFRKLGTHPDPVLRLDWINKYVDRKAEENPAFAEMVRAAIIGGRLYGQIIARMWDHVRPVVLDLHRQGVRPAPTWRSNLK</sequence>
<proteinExistence type="predicted"/>
<dbReference type="AlphaFoldDB" id="A0A7K1V7A2"/>
<accession>A0A7K1V7A2</accession>
<evidence type="ECO:0000313" key="1">
    <source>
        <dbReference type="EMBL" id="MVU82332.1"/>
    </source>
</evidence>
<gene>
    <name evidence="1" type="ORF">GPX89_34495</name>
</gene>
<protein>
    <submittedName>
        <fullName evidence="1">Uncharacterized protein</fullName>
    </submittedName>
</protein>
<organism evidence="1 2">
    <name type="scientific">Nocardia terrae</name>
    <dbReference type="NCBI Taxonomy" id="2675851"/>
    <lineage>
        <taxon>Bacteria</taxon>
        <taxon>Bacillati</taxon>
        <taxon>Actinomycetota</taxon>
        <taxon>Actinomycetes</taxon>
        <taxon>Mycobacteriales</taxon>
        <taxon>Nocardiaceae</taxon>
        <taxon>Nocardia</taxon>
    </lineage>
</organism>
<dbReference type="RefSeq" id="WP_157391952.1">
    <property type="nucleotide sequence ID" value="NZ_WRPP01000009.1"/>
</dbReference>
<keyword evidence="2" id="KW-1185">Reference proteome</keyword>
<reference evidence="1 2" key="1">
    <citation type="submission" date="2019-12" db="EMBL/GenBank/DDBJ databases">
        <title>Nocardia sp. nov. ET3-3 isolated from soil.</title>
        <authorList>
            <person name="Kanchanasin P."/>
            <person name="Tanasupawat S."/>
            <person name="Yuki M."/>
            <person name="Kudo T."/>
        </authorList>
    </citation>
    <scope>NUCLEOTIDE SEQUENCE [LARGE SCALE GENOMIC DNA]</scope>
    <source>
        <strain evidence="1 2">ET3-3</strain>
    </source>
</reference>
<dbReference type="EMBL" id="WRPP01000009">
    <property type="protein sequence ID" value="MVU82332.1"/>
    <property type="molecule type" value="Genomic_DNA"/>
</dbReference>
<name>A0A7K1V7A2_9NOCA</name>